<organism evidence="1 2">
    <name type="scientific">Panagrolaimus sp. ES5</name>
    <dbReference type="NCBI Taxonomy" id="591445"/>
    <lineage>
        <taxon>Eukaryota</taxon>
        <taxon>Metazoa</taxon>
        <taxon>Ecdysozoa</taxon>
        <taxon>Nematoda</taxon>
        <taxon>Chromadorea</taxon>
        <taxon>Rhabditida</taxon>
        <taxon>Tylenchina</taxon>
        <taxon>Panagrolaimomorpha</taxon>
        <taxon>Panagrolaimoidea</taxon>
        <taxon>Panagrolaimidae</taxon>
        <taxon>Panagrolaimus</taxon>
    </lineage>
</organism>
<dbReference type="WBParaSite" id="ES5_v2.g27516.t1">
    <property type="protein sequence ID" value="ES5_v2.g27516.t1"/>
    <property type="gene ID" value="ES5_v2.g27516"/>
</dbReference>
<protein>
    <submittedName>
        <fullName evidence="2">Uncharacterized protein</fullName>
    </submittedName>
</protein>
<accession>A0AC34GCU7</accession>
<reference evidence="2" key="1">
    <citation type="submission" date="2022-11" db="UniProtKB">
        <authorList>
            <consortium name="WormBaseParasite"/>
        </authorList>
    </citation>
    <scope>IDENTIFICATION</scope>
</reference>
<sequence length="86" mass="9590">MSVKYHQKCYKSPSKEAKTFSTSTAAIQGYEKGSFFTYRGEDTGYFYTTTGDRQSNGYIEDATLSFTISFGSTAIIIVCIYFPLNG</sequence>
<dbReference type="Proteomes" id="UP000887579">
    <property type="component" value="Unplaced"/>
</dbReference>
<name>A0AC34GCU7_9BILA</name>
<evidence type="ECO:0000313" key="2">
    <source>
        <dbReference type="WBParaSite" id="ES5_v2.g27516.t1"/>
    </source>
</evidence>
<proteinExistence type="predicted"/>
<evidence type="ECO:0000313" key="1">
    <source>
        <dbReference type="Proteomes" id="UP000887579"/>
    </source>
</evidence>